<name>A0ABR2BRK4_9ROSI</name>
<feature type="region of interest" description="Disordered" evidence="1">
    <location>
        <begin position="1"/>
        <end position="20"/>
    </location>
</feature>
<dbReference type="Proteomes" id="UP001472677">
    <property type="component" value="Unassembled WGS sequence"/>
</dbReference>
<organism evidence="2 3">
    <name type="scientific">Hibiscus sabdariffa</name>
    <name type="common">roselle</name>
    <dbReference type="NCBI Taxonomy" id="183260"/>
    <lineage>
        <taxon>Eukaryota</taxon>
        <taxon>Viridiplantae</taxon>
        <taxon>Streptophyta</taxon>
        <taxon>Embryophyta</taxon>
        <taxon>Tracheophyta</taxon>
        <taxon>Spermatophyta</taxon>
        <taxon>Magnoliopsida</taxon>
        <taxon>eudicotyledons</taxon>
        <taxon>Gunneridae</taxon>
        <taxon>Pentapetalae</taxon>
        <taxon>rosids</taxon>
        <taxon>malvids</taxon>
        <taxon>Malvales</taxon>
        <taxon>Malvaceae</taxon>
        <taxon>Malvoideae</taxon>
        <taxon>Hibiscus</taxon>
    </lineage>
</organism>
<feature type="compositionally biased region" description="Polar residues" evidence="1">
    <location>
        <begin position="53"/>
        <end position="63"/>
    </location>
</feature>
<accession>A0ABR2BRK4</accession>
<gene>
    <name evidence="2" type="ORF">V6N12_001718</name>
</gene>
<keyword evidence="3" id="KW-1185">Reference proteome</keyword>
<comment type="caution">
    <text evidence="2">The sequence shown here is derived from an EMBL/GenBank/DDBJ whole genome shotgun (WGS) entry which is preliminary data.</text>
</comment>
<protein>
    <submittedName>
        <fullName evidence="2">Uncharacterized protein</fullName>
    </submittedName>
</protein>
<dbReference type="EMBL" id="JBBPBM010000090">
    <property type="protein sequence ID" value="KAK8509633.1"/>
    <property type="molecule type" value="Genomic_DNA"/>
</dbReference>
<sequence>MAGFVLRRSSPQTADGSILRDAMVRKGMCSSGERSTKPPLPRKVKPLGRAVKGSTQVDVERSNVSQQHVTEKAFIDLILPCIDQSSADSRNAFANEVGYSWHKQADWDSLIN</sequence>
<evidence type="ECO:0000313" key="2">
    <source>
        <dbReference type="EMBL" id="KAK8509633.1"/>
    </source>
</evidence>
<evidence type="ECO:0000313" key="3">
    <source>
        <dbReference type="Proteomes" id="UP001472677"/>
    </source>
</evidence>
<reference evidence="2 3" key="1">
    <citation type="journal article" date="2024" name="G3 (Bethesda)">
        <title>Genome assembly of Hibiscus sabdariffa L. provides insights into metabolisms of medicinal natural products.</title>
        <authorList>
            <person name="Kim T."/>
        </authorList>
    </citation>
    <scope>NUCLEOTIDE SEQUENCE [LARGE SCALE GENOMIC DNA]</scope>
    <source>
        <strain evidence="2">TK-2024</strain>
        <tissue evidence="2">Old leaves</tissue>
    </source>
</reference>
<feature type="region of interest" description="Disordered" evidence="1">
    <location>
        <begin position="27"/>
        <end position="63"/>
    </location>
</feature>
<proteinExistence type="predicted"/>
<evidence type="ECO:0000256" key="1">
    <source>
        <dbReference type="SAM" id="MobiDB-lite"/>
    </source>
</evidence>